<sequence length="659" mass="71046">MPTSATPSDAPPPPHGGSPLGAIVRHPFRTLLALLAVGIILLIIFWDWNWFRRPIEKYVHAKTGRTLHIDGNLAVDPGWVPTITAERVTFSNAGWAKRPLMAKTDKVTLRVELEPLFKHQVRIPSIQLDKPVLNLETGTRGGNWAFGDPNSHGDVQFRNLWINDGHFEFLEPLKHTDISVQVASDAAKNASAAPPITAKGSGHWRGNAFTLEGRAESPLQLKSRDTPYHVDVHASAGRTHAHARGTLLDPLQLRDFNLQLALNGQNLEDLFPLLGIAAPPTPPYSLDGRLTRGIDGAKTSWHYDNFKGRVGDSDLGGDATFVTGGKRPFLRGRFVSRRLDLDDLAGFIGGAPQAGGGETTNPELAAKAAQNAARSRVFPDEPYKLDKLRAMDADVTLRATRINAPSLPLDDMDAHLKLEGGVLRLEPLNFGVAGGDIRSVIRMDGRESPIRTKAQISARGLNLGQLLPRSELVKEAVGKVGGQVTLAGTGNSIAGILGTSNGTVGIGMGRGHIGNLVMELAGLDVQESLKFMLTKDRQIPVRCAFGDFAVHNGVMTSRALAFDTTDTIIIGEGDISLRDETLNLKLRPRPKDRSLFSFRSPLYLTGTFRKPAFHPDMKRVGLRAALAVALGSIAPPAALLATLELGGGKDADCGGHYAR</sequence>
<comment type="caution">
    <text evidence="3">The sequence shown here is derived from an EMBL/GenBank/DDBJ whole genome shotgun (WGS) entry which is preliminary data.</text>
</comment>
<dbReference type="EMBL" id="VTRV01000003">
    <property type="protein sequence ID" value="TZF91751.1"/>
    <property type="molecule type" value="Genomic_DNA"/>
</dbReference>
<feature type="domain" description="AsmA" evidence="2">
    <location>
        <begin position="202"/>
        <end position="558"/>
    </location>
</feature>
<protein>
    <submittedName>
        <fullName evidence="3">AsmA family protein</fullName>
    </submittedName>
</protein>
<dbReference type="GO" id="GO:0005886">
    <property type="term" value="C:plasma membrane"/>
    <property type="evidence" value="ECO:0007669"/>
    <property type="project" value="TreeGrafter"/>
</dbReference>
<keyword evidence="1" id="KW-1133">Transmembrane helix</keyword>
<organism evidence="3 4">
    <name type="scientific">Cognatilysobacter lacus</name>
    <dbReference type="NCBI Taxonomy" id="1643323"/>
    <lineage>
        <taxon>Bacteria</taxon>
        <taxon>Pseudomonadati</taxon>
        <taxon>Pseudomonadota</taxon>
        <taxon>Gammaproteobacteria</taxon>
        <taxon>Lysobacterales</taxon>
        <taxon>Lysobacteraceae</taxon>
        <taxon>Cognatilysobacter</taxon>
    </lineage>
</organism>
<dbReference type="PANTHER" id="PTHR30441">
    <property type="entry name" value="DUF748 DOMAIN-CONTAINING PROTEIN"/>
    <property type="match status" value="1"/>
</dbReference>
<dbReference type="Proteomes" id="UP000323164">
    <property type="component" value="Unassembled WGS sequence"/>
</dbReference>
<reference evidence="3 4" key="1">
    <citation type="submission" date="2019-08" db="EMBL/GenBank/DDBJ databases">
        <title>Draft genome sequence of Lysobacter sp. UKS-15.</title>
        <authorList>
            <person name="Im W.-T."/>
        </authorList>
    </citation>
    <scope>NUCLEOTIDE SEQUENCE [LARGE SCALE GENOMIC DNA]</scope>
    <source>
        <strain evidence="3 4">UKS-15</strain>
    </source>
</reference>
<proteinExistence type="predicted"/>
<accession>A0A5D8ZAC1</accession>
<evidence type="ECO:0000259" key="2">
    <source>
        <dbReference type="Pfam" id="PF05170"/>
    </source>
</evidence>
<dbReference type="Pfam" id="PF05170">
    <property type="entry name" value="AsmA"/>
    <property type="match status" value="2"/>
</dbReference>
<keyword evidence="1" id="KW-0812">Transmembrane</keyword>
<dbReference type="PANTHER" id="PTHR30441:SF9">
    <property type="entry name" value="ASMA FAMILY PROTEIN YHJG"/>
    <property type="match status" value="1"/>
</dbReference>
<keyword evidence="1" id="KW-0472">Membrane</keyword>
<feature type="domain" description="AsmA" evidence="2">
    <location>
        <begin position="29"/>
        <end position="146"/>
    </location>
</feature>
<evidence type="ECO:0000313" key="3">
    <source>
        <dbReference type="EMBL" id="TZF91751.1"/>
    </source>
</evidence>
<evidence type="ECO:0000256" key="1">
    <source>
        <dbReference type="SAM" id="Phobius"/>
    </source>
</evidence>
<dbReference type="InterPro" id="IPR007844">
    <property type="entry name" value="AsmA"/>
</dbReference>
<name>A0A5D8ZAC1_9GAMM</name>
<dbReference type="RefSeq" id="WP_149351397.1">
    <property type="nucleotide sequence ID" value="NZ_VTRV01000003.1"/>
</dbReference>
<dbReference type="GO" id="GO:0090313">
    <property type="term" value="P:regulation of protein targeting to membrane"/>
    <property type="evidence" value="ECO:0007669"/>
    <property type="project" value="TreeGrafter"/>
</dbReference>
<evidence type="ECO:0000313" key="4">
    <source>
        <dbReference type="Proteomes" id="UP000323164"/>
    </source>
</evidence>
<dbReference type="OrthoDB" id="5749006at2"/>
<feature type="transmembrane region" description="Helical" evidence="1">
    <location>
        <begin position="28"/>
        <end position="48"/>
    </location>
</feature>
<dbReference type="InterPro" id="IPR052894">
    <property type="entry name" value="AsmA-related"/>
</dbReference>
<gene>
    <name evidence="3" type="ORF">FW784_00430</name>
</gene>
<dbReference type="AlphaFoldDB" id="A0A5D8ZAC1"/>
<keyword evidence="4" id="KW-1185">Reference proteome</keyword>